<evidence type="ECO:0000313" key="2">
    <source>
        <dbReference type="EMBL" id="KAK2103573.1"/>
    </source>
</evidence>
<name>A0ABQ9V2H1_SAGOE</name>
<keyword evidence="3" id="KW-1185">Reference proteome</keyword>
<accession>A0ABQ9V2H1</accession>
<evidence type="ECO:0000313" key="3">
    <source>
        <dbReference type="Proteomes" id="UP001266305"/>
    </source>
</evidence>
<feature type="region of interest" description="Disordered" evidence="1">
    <location>
        <begin position="1"/>
        <end position="69"/>
    </location>
</feature>
<comment type="caution">
    <text evidence="2">The sequence shown here is derived from an EMBL/GenBank/DDBJ whole genome shotgun (WGS) entry which is preliminary data.</text>
</comment>
<reference evidence="2 3" key="1">
    <citation type="submission" date="2023-05" db="EMBL/GenBank/DDBJ databases">
        <title>B98-5 Cell Line De Novo Hybrid Assembly: An Optical Mapping Approach.</title>
        <authorList>
            <person name="Kananen K."/>
            <person name="Auerbach J.A."/>
            <person name="Kautto E."/>
            <person name="Blachly J.S."/>
        </authorList>
    </citation>
    <scope>NUCLEOTIDE SEQUENCE [LARGE SCALE GENOMIC DNA]</scope>
    <source>
        <strain evidence="2">B95-8</strain>
        <tissue evidence="2">Cell line</tissue>
    </source>
</reference>
<feature type="compositionally biased region" description="Polar residues" evidence="1">
    <location>
        <begin position="8"/>
        <end position="20"/>
    </location>
</feature>
<gene>
    <name evidence="2" type="ORF">P7K49_017429</name>
</gene>
<dbReference type="Proteomes" id="UP001266305">
    <property type="component" value="Unassembled WGS sequence"/>
</dbReference>
<evidence type="ECO:0000256" key="1">
    <source>
        <dbReference type="SAM" id="MobiDB-lite"/>
    </source>
</evidence>
<organism evidence="2 3">
    <name type="scientific">Saguinus oedipus</name>
    <name type="common">Cotton-top tamarin</name>
    <name type="synonym">Oedipomidas oedipus</name>
    <dbReference type="NCBI Taxonomy" id="9490"/>
    <lineage>
        <taxon>Eukaryota</taxon>
        <taxon>Metazoa</taxon>
        <taxon>Chordata</taxon>
        <taxon>Craniata</taxon>
        <taxon>Vertebrata</taxon>
        <taxon>Euteleostomi</taxon>
        <taxon>Mammalia</taxon>
        <taxon>Eutheria</taxon>
        <taxon>Euarchontoglires</taxon>
        <taxon>Primates</taxon>
        <taxon>Haplorrhini</taxon>
        <taxon>Platyrrhini</taxon>
        <taxon>Cebidae</taxon>
        <taxon>Callitrichinae</taxon>
        <taxon>Saguinus</taxon>
    </lineage>
</organism>
<dbReference type="EMBL" id="JASSZA010000008">
    <property type="protein sequence ID" value="KAK2103573.1"/>
    <property type="molecule type" value="Genomic_DNA"/>
</dbReference>
<protein>
    <submittedName>
        <fullName evidence="2">Uncharacterized protein</fullName>
    </submittedName>
</protein>
<sequence>MTLVSRPQHPTSLMPSSPANAPSLVRKLSDSSPGLTPTERADLAPGLRGNPGENEETLASREPLLTPPSVASILTGRAWPPQPRAVASTLVSASQTPDCSQQPPCPALDADPAADAPSIGLLGARAKSCSNFSLFLFKKTDPISQLRLHHCLCPHRRSRAVGVDHTFSVVLRS</sequence>
<proteinExistence type="predicted"/>